<evidence type="ECO:0000313" key="2">
    <source>
        <dbReference type="Proteomes" id="UP000000763"/>
    </source>
</evidence>
<accession>C7J6C2</accession>
<proteinExistence type="predicted"/>
<name>C7J6C2_ORYSJ</name>
<dbReference type="EMBL" id="AP008214">
    <property type="protein sequence ID" value="BAH94285.1"/>
    <property type="molecule type" value="Genomic_DNA"/>
</dbReference>
<evidence type="ECO:0000313" key="1">
    <source>
        <dbReference type="EMBL" id="BAH94285.1"/>
    </source>
</evidence>
<gene>
    <name evidence="1" type="ordered locus">Os08g0390900</name>
</gene>
<sequence>MQLPKFPKSDRELDDKSIQNIQRDLCYFIHNECCHQLGRFFEKEGLLSLPENDILSNWSKHAI</sequence>
<protein>
    <submittedName>
        <fullName evidence="1">Os08g0390900 protein</fullName>
    </submittedName>
</protein>
<dbReference type="AlphaFoldDB" id="C7J6C2"/>
<dbReference type="Proteomes" id="UP000000763">
    <property type="component" value="Chromosome 8"/>
</dbReference>
<reference evidence="2" key="2">
    <citation type="journal article" date="2008" name="Nucleic Acids Res.">
        <title>The rice annotation project database (RAP-DB): 2008 update.</title>
        <authorList>
            <consortium name="The rice annotation project (RAP)"/>
        </authorList>
    </citation>
    <scope>GENOME REANNOTATION</scope>
    <source>
        <strain evidence="2">cv. Nipponbare</strain>
    </source>
</reference>
<organism evidence="1 2">
    <name type="scientific">Oryza sativa subsp. japonica</name>
    <name type="common">Rice</name>
    <dbReference type="NCBI Taxonomy" id="39947"/>
    <lineage>
        <taxon>Eukaryota</taxon>
        <taxon>Viridiplantae</taxon>
        <taxon>Streptophyta</taxon>
        <taxon>Embryophyta</taxon>
        <taxon>Tracheophyta</taxon>
        <taxon>Spermatophyta</taxon>
        <taxon>Magnoliopsida</taxon>
        <taxon>Liliopsida</taxon>
        <taxon>Poales</taxon>
        <taxon>Poaceae</taxon>
        <taxon>BOP clade</taxon>
        <taxon>Oryzoideae</taxon>
        <taxon>Oryzeae</taxon>
        <taxon>Oryzinae</taxon>
        <taxon>Oryza</taxon>
        <taxon>Oryza sativa</taxon>
    </lineage>
</organism>
<dbReference type="KEGG" id="dosa:Os08g0390900"/>
<reference evidence="1 2" key="1">
    <citation type="journal article" date="2005" name="Nature">
        <title>The map-based sequence of the rice genome.</title>
        <authorList>
            <consortium name="International rice genome sequencing project (IRGSP)"/>
            <person name="Matsumoto T."/>
            <person name="Wu J."/>
            <person name="Kanamori H."/>
            <person name="Katayose Y."/>
            <person name="Fujisawa M."/>
            <person name="Namiki N."/>
            <person name="Mizuno H."/>
            <person name="Yamamoto K."/>
            <person name="Antonio B.A."/>
            <person name="Baba T."/>
            <person name="Sakata K."/>
            <person name="Nagamura Y."/>
            <person name="Aoki H."/>
            <person name="Arikawa K."/>
            <person name="Arita K."/>
            <person name="Bito T."/>
            <person name="Chiden Y."/>
            <person name="Fujitsuka N."/>
            <person name="Fukunaka R."/>
            <person name="Hamada M."/>
            <person name="Harada C."/>
            <person name="Hayashi A."/>
            <person name="Hijishita S."/>
            <person name="Honda M."/>
            <person name="Hosokawa S."/>
            <person name="Ichikawa Y."/>
            <person name="Idonuma A."/>
            <person name="Iijima M."/>
            <person name="Ikeda M."/>
            <person name="Ikeno M."/>
            <person name="Ito K."/>
            <person name="Ito S."/>
            <person name="Ito T."/>
            <person name="Ito Y."/>
            <person name="Ito Y."/>
            <person name="Iwabuchi A."/>
            <person name="Kamiya K."/>
            <person name="Karasawa W."/>
            <person name="Kurita K."/>
            <person name="Katagiri S."/>
            <person name="Kikuta A."/>
            <person name="Kobayashi H."/>
            <person name="Kobayashi N."/>
            <person name="Machita K."/>
            <person name="Maehara T."/>
            <person name="Masukawa M."/>
            <person name="Mizubayashi T."/>
            <person name="Mukai Y."/>
            <person name="Nagasaki H."/>
            <person name="Nagata Y."/>
            <person name="Naito S."/>
            <person name="Nakashima M."/>
            <person name="Nakama Y."/>
            <person name="Nakamichi Y."/>
            <person name="Nakamura M."/>
            <person name="Meguro A."/>
            <person name="Negishi M."/>
            <person name="Ohta I."/>
            <person name="Ohta T."/>
            <person name="Okamoto M."/>
            <person name="Ono N."/>
            <person name="Saji S."/>
            <person name="Sakaguchi M."/>
            <person name="Sakai K."/>
            <person name="Shibata M."/>
            <person name="Shimokawa T."/>
            <person name="Song J."/>
            <person name="Takazaki Y."/>
            <person name="Terasawa K."/>
            <person name="Tsugane M."/>
            <person name="Tsuji K."/>
            <person name="Ueda S."/>
            <person name="Waki K."/>
            <person name="Yamagata H."/>
            <person name="Yamamoto M."/>
            <person name="Yamamoto S."/>
            <person name="Yamane H."/>
            <person name="Yoshiki S."/>
            <person name="Yoshihara R."/>
            <person name="Yukawa K."/>
            <person name="Zhong H."/>
            <person name="Yano M."/>
            <person name="Yuan Q."/>
            <person name="Ouyang S."/>
            <person name="Liu J."/>
            <person name="Jones K.M."/>
            <person name="Gansberger K."/>
            <person name="Moffat K."/>
            <person name="Hill J."/>
            <person name="Bera J."/>
            <person name="Fadrosh D."/>
            <person name="Jin S."/>
            <person name="Johri S."/>
            <person name="Kim M."/>
            <person name="Overton L."/>
            <person name="Reardon M."/>
            <person name="Tsitrin T."/>
            <person name="Vuong H."/>
            <person name="Weaver B."/>
            <person name="Ciecko A."/>
            <person name="Tallon L."/>
            <person name="Jackson J."/>
            <person name="Pai G."/>
            <person name="Aken S.V."/>
            <person name="Utterback T."/>
            <person name="Reidmuller S."/>
            <person name="Feldblyum T."/>
            <person name="Hsiao J."/>
            <person name="Zismann V."/>
            <person name="Iobst S."/>
            <person name="de Vazeille A.R."/>
            <person name="Buell C.R."/>
            <person name="Ying K."/>
            <person name="Li Y."/>
            <person name="Lu T."/>
            <person name="Huang Y."/>
            <person name="Zhao Q."/>
            <person name="Feng Q."/>
            <person name="Zhang L."/>
            <person name="Zhu J."/>
            <person name="Weng Q."/>
            <person name="Mu J."/>
            <person name="Lu Y."/>
            <person name="Fan D."/>
            <person name="Liu Y."/>
            <person name="Guan J."/>
            <person name="Zhang Y."/>
            <person name="Yu S."/>
            <person name="Liu X."/>
            <person name="Zhang Y."/>
            <person name="Hong G."/>
            <person name="Han B."/>
            <person name="Choisne N."/>
            <person name="Demange N."/>
            <person name="Orjeda G."/>
            <person name="Samain S."/>
            <person name="Cattolico L."/>
            <person name="Pelletier E."/>
            <person name="Couloux A."/>
            <person name="Segurens B."/>
            <person name="Wincker P."/>
            <person name="D'Hont A."/>
            <person name="Scarpelli C."/>
            <person name="Weissenbach J."/>
            <person name="Salanoubat M."/>
            <person name="Quetier F."/>
            <person name="Yu Y."/>
            <person name="Kim H.R."/>
            <person name="Rambo T."/>
            <person name="Currie J."/>
            <person name="Collura K."/>
            <person name="Luo M."/>
            <person name="Yang T."/>
            <person name="Ammiraju J.S.S."/>
            <person name="Engler F."/>
            <person name="Soderlund C."/>
            <person name="Wing R.A."/>
            <person name="Palmer L.E."/>
            <person name="de la Bastide M."/>
            <person name="Spiegel L."/>
            <person name="Nascimento L."/>
            <person name="Zutavern T."/>
            <person name="O'Shaughnessy A."/>
            <person name="Dike S."/>
            <person name="Dedhia N."/>
            <person name="Preston R."/>
            <person name="Balija V."/>
            <person name="McCombie W.R."/>
            <person name="Chow T."/>
            <person name="Chen H."/>
            <person name="Chung M."/>
            <person name="Chen C."/>
            <person name="Shaw J."/>
            <person name="Wu H."/>
            <person name="Hsiao K."/>
            <person name="Chao Y."/>
            <person name="Chu M."/>
            <person name="Cheng C."/>
            <person name="Hour A."/>
            <person name="Lee P."/>
            <person name="Lin S."/>
            <person name="Lin Y."/>
            <person name="Liou J."/>
            <person name="Liu S."/>
            <person name="Hsing Y."/>
            <person name="Raghuvanshi S."/>
            <person name="Mohanty A."/>
            <person name="Bharti A.K."/>
            <person name="Gaur A."/>
            <person name="Gupta V."/>
            <person name="Kumar D."/>
            <person name="Ravi V."/>
            <person name="Vij S."/>
            <person name="Kapur A."/>
            <person name="Khurana P."/>
            <person name="Khurana P."/>
            <person name="Khurana J.P."/>
            <person name="Tyagi A.K."/>
            <person name="Gaikwad K."/>
            <person name="Singh A."/>
            <person name="Dalal V."/>
            <person name="Srivastava S."/>
            <person name="Dixit A."/>
            <person name="Pal A.K."/>
            <person name="Ghazi I.A."/>
            <person name="Yadav M."/>
            <person name="Pandit A."/>
            <person name="Bhargava A."/>
            <person name="Sureshbabu K."/>
            <person name="Batra K."/>
            <person name="Sharma T.R."/>
            <person name="Mohapatra T."/>
            <person name="Singh N.K."/>
            <person name="Messing J."/>
            <person name="Nelson A.B."/>
            <person name="Fuks G."/>
            <person name="Kavchok S."/>
            <person name="Keizer G."/>
            <person name="Linton E."/>
            <person name="Llaca V."/>
            <person name="Song R."/>
            <person name="Tanyolac B."/>
            <person name="Young S."/>
            <person name="Ho-Il K."/>
            <person name="Hahn J.H."/>
            <person name="Sangsakoo G."/>
            <person name="Vanavichit A."/>
            <person name="de Mattos Luiz.A.T."/>
            <person name="Zimmer P.D."/>
            <person name="Malone G."/>
            <person name="Dellagostin O."/>
            <person name="de Oliveira A.C."/>
            <person name="Bevan M."/>
            <person name="Bancroft I."/>
            <person name="Minx P."/>
            <person name="Cordum H."/>
            <person name="Wilson R."/>
            <person name="Cheng Z."/>
            <person name="Jin W."/>
            <person name="Jiang J."/>
            <person name="Leong S.A."/>
            <person name="Iwama H."/>
            <person name="Gojobori T."/>
            <person name="Itoh T."/>
            <person name="Niimura Y."/>
            <person name="Fujii Y."/>
            <person name="Habara T."/>
            <person name="Sakai H."/>
            <person name="Sato Y."/>
            <person name="Wilson G."/>
            <person name="Kumar K."/>
            <person name="McCouch S."/>
            <person name="Juretic N."/>
            <person name="Hoen D."/>
            <person name="Wright S."/>
            <person name="Bruskiewich R."/>
            <person name="Bureau T."/>
            <person name="Miyao A."/>
            <person name="Hirochika H."/>
            <person name="Nishikawa T."/>
            <person name="Kadowaki K."/>
            <person name="Sugiura M."/>
            <person name="Burr B."/>
            <person name="Sasaki T."/>
        </authorList>
    </citation>
    <scope>NUCLEOTIDE SEQUENCE [LARGE SCALE GENOMIC DNA]</scope>
    <source>
        <strain evidence="2">cv. Nipponbare</strain>
    </source>
</reference>